<gene>
    <name evidence="1" type="ORF">EAI_04349</name>
</gene>
<reference evidence="1 2" key="1">
    <citation type="journal article" date="2010" name="Science">
        <title>Genomic comparison of the ants Camponotus floridanus and Harpegnathos saltator.</title>
        <authorList>
            <person name="Bonasio R."/>
            <person name="Zhang G."/>
            <person name="Ye C."/>
            <person name="Mutti N.S."/>
            <person name="Fang X."/>
            <person name="Qin N."/>
            <person name="Donahue G."/>
            <person name="Yang P."/>
            <person name="Li Q."/>
            <person name="Li C."/>
            <person name="Zhang P."/>
            <person name="Huang Z."/>
            <person name="Berger S.L."/>
            <person name="Reinberg D."/>
            <person name="Wang J."/>
            <person name="Liebig J."/>
        </authorList>
    </citation>
    <scope>NUCLEOTIDE SEQUENCE [LARGE SCALE GENOMIC DNA]</scope>
    <source>
        <strain evidence="1 2">R22 G/1</strain>
    </source>
</reference>
<evidence type="ECO:0000313" key="1">
    <source>
        <dbReference type="EMBL" id="EFN89601.1"/>
    </source>
</evidence>
<keyword evidence="2" id="KW-1185">Reference proteome</keyword>
<dbReference type="AlphaFoldDB" id="E2B3Y0"/>
<dbReference type="EMBL" id="GL445413">
    <property type="protein sequence ID" value="EFN89601.1"/>
    <property type="molecule type" value="Genomic_DNA"/>
</dbReference>
<name>E2B3Y0_HARSA</name>
<protein>
    <submittedName>
        <fullName evidence="1">Uncharacterized protein</fullName>
    </submittedName>
</protein>
<evidence type="ECO:0000313" key="2">
    <source>
        <dbReference type="Proteomes" id="UP000008237"/>
    </source>
</evidence>
<organism evidence="2">
    <name type="scientific">Harpegnathos saltator</name>
    <name type="common">Jerdon's jumping ant</name>
    <dbReference type="NCBI Taxonomy" id="610380"/>
    <lineage>
        <taxon>Eukaryota</taxon>
        <taxon>Metazoa</taxon>
        <taxon>Ecdysozoa</taxon>
        <taxon>Arthropoda</taxon>
        <taxon>Hexapoda</taxon>
        <taxon>Insecta</taxon>
        <taxon>Pterygota</taxon>
        <taxon>Neoptera</taxon>
        <taxon>Endopterygota</taxon>
        <taxon>Hymenoptera</taxon>
        <taxon>Apocrita</taxon>
        <taxon>Aculeata</taxon>
        <taxon>Formicoidea</taxon>
        <taxon>Formicidae</taxon>
        <taxon>Ponerinae</taxon>
        <taxon>Ponerini</taxon>
        <taxon>Harpegnathos</taxon>
    </lineage>
</organism>
<accession>E2B3Y0</accession>
<proteinExistence type="predicted"/>
<dbReference type="Proteomes" id="UP000008237">
    <property type="component" value="Unassembled WGS sequence"/>
</dbReference>
<dbReference type="InParanoid" id="E2B3Y0"/>
<sequence length="177" mass="19927">MSQLFKIIRDCIIAASVANPIIKRGKYLCELASDNDEKTYEMFYKFAAMYNSGLLAMLFACRRFKNNPHLYGIAAEDVEARRLLGENEGDIGDRVQDMLLSAFRNKIARTDKDIACNINENGIDISHDDAVLVTGNIIEYDDNEVDETTQDVSETGETQDFLILQTTLVESKERVTG</sequence>